<proteinExistence type="predicted"/>
<dbReference type="AlphaFoldDB" id="A0A8X6PEL2"/>
<keyword evidence="2" id="KW-1185">Reference proteome</keyword>
<organism evidence="1 2">
    <name type="scientific">Nephila pilipes</name>
    <name type="common">Giant wood spider</name>
    <name type="synonym">Nephila maculata</name>
    <dbReference type="NCBI Taxonomy" id="299642"/>
    <lineage>
        <taxon>Eukaryota</taxon>
        <taxon>Metazoa</taxon>
        <taxon>Ecdysozoa</taxon>
        <taxon>Arthropoda</taxon>
        <taxon>Chelicerata</taxon>
        <taxon>Arachnida</taxon>
        <taxon>Araneae</taxon>
        <taxon>Araneomorphae</taxon>
        <taxon>Entelegynae</taxon>
        <taxon>Araneoidea</taxon>
        <taxon>Nephilidae</taxon>
        <taxon>Nephila</taxon>
    </lineage>
</organism>
<reference evidence="1" key="1">
    <citation type="submission" date="2020-08" db="EMBL/GenBank/DDBJ databases">
        <title>Multicomponent nature underlies the extraordinary mechanical properties of spider dragline silk.</title>
        <authorList>
            <person name="Kono N."/>
            <person name="Nakamura H."/>
            <person name="Mori M."/>
            <person name="Yoshida Y."/>
            <person name="Ohtoshi R."/>
            <person name="Malay A.D."/>
            <person name="Moran D.A.P."/>
            <person name="Tomita M."/>
            <person name="Numata K."/>
            <person name="Arakawa K."/>
        </authorList>
    </citation>
    <scope>NUCLEOTIDE SEQUENCE</scope>
</reference>
<sequence>INVSQLVSKLVVVNTILISSIDLGSEIESGVEELVEEIASDVGGIVNRGKYVEVGLNNS</sequence>
<feature type="non-terminal residue" evidence="1">
    <location>
        <position position="1"/>
    </location>
</feature>
<accession>A0A8X6PEL2</accession>
<evidence type="ECO:0000313" key="2">
    <source>
        <dbReference type="Proteomes" id="UP000887013"/>
    </source>
</evidence>
<gene>
    <name evidence="1" type="ORF">NPIL_20901</name>
</gene>
<evidence type="ECO:0000313" key="1">
    <source>
        <dbReference type="EMBL" id="GFT62514.1"/>
    </source>
</evidence>
<dbReference type="EMBL" id="BMAW01019272">
    <property type="protein sequence ID" value="GFT62514.1"/>
    <property type="molecule type" value="Genomic_DNA"/>
</dbReference>
<comment type="caution">
    <text evidence="1">The sequence shown here is derived from an EMBL/GenBank/DDBJ whole genome shotgun (WGS) entry which is preliminary data.</text>
</comment>
<dbReference type="Proteomes" id="UP000887013">
    <property type="component" value="Unassembled WGS sequence"/>
</dbReference>
<name>A0A8X6PEL2_NEPPI</name>
<protein>
    <submittedName>
        <fullName evidence="1">Uncharacterized protein</fullName>
    </submittedName>
</protein>